<evidence type="ECO:0000313" key="7">
    <source>
        <dbReference type="EMBL" id="PYG90280.1"/>
    </source>
</evidence>
<feature type="domain" description="Sugar-binding" evidence="5">
    <location>
        <begin position="61"/>
        <end position="315"/>
    </location>
</feature>
<dbReference type="InterPro" id="IPR037171">
    <property type="entry name" value="NagB/RpiA_transferase-like"/>
</dbReference>
<evidence type="ECO:0000256" key="4">
    <source>
        <dbReference type="ARBA" id="ARBA00023163"/>
    </source>
</evidence>
<dbReference type="GO" id="GO:0030246">
    <property type="term" value="F:carbohydrate binding"/>
    <property type="evidence" value="ECO:0007669"/>
    <property type="project" value="InterPro"/>
</dbReference>
<evidence type="ECO:0000256" key="1">
    <source>
        <dbReference type="ARBA" id="ARBA00010466"/>
    </source>
</evidence>
<dbReference type="GO" id="GO:0003677">
    <property type="term" value="F:DNA binding"/>
    <property type="evidence" value="ECO:0007669"/>
    <property type="project" value="UniProtKB-KW"/>
</dbReference>
<dbReference type="InterPro" id="IPR007324">
    <property type="entry name" value="Sugar-bd_dom_put"/>
</dbReference>
<dbReference type="PANTHER" id="PTHR34294:SF1">
    <property type="entry name" value="TRANSCRIPTIONAL REGULATOR LSRR"/>
    <property type="match status" value="1"/>
</dbReference>
<sequence length="318" mass="35819">MKLREQKQLSLLTEIASLYYEKNMTQSEIAERMFLSRTRISRMLQQAIEKGIVQIHVNHIFERNYALEERFKQIFSLRDIYLYNTHEKTPQEVKSGVCILAAEYLKKRITKPIVLGTSWGSTIAETVNSLKIETQIPIDVVQIMGAASIQNPEINANELVSRIAKIYGGIPHYLNVPLYIENDFVKQKILLDPIIANVLDMALNSDIILTGIGTFDEITAFNPWLGYMTQSMFREIKNQNAIGCIGAHFYDKNGNALDNDWNKNCVGISLSNLYRMEEVVAVASGTSKAQAILGAIRGGYINVLVTDTDTANSIIDLH</sequence>
<dbReference type="SUPFAM" id="SSF100950">
    <property type="entry name" value="NagB/RpiA/CoA transferase-like"/>
    <property type="match status" value="1"/>
</dbReference>
<dbReference type="RefSeq" id="WP_110460257.1">
    <property type="nucleotide sequence ID" value="NZ_QKMR01000001.1"/>
</dbReference>
<keyword evidence="2" id="KW-0805">Transcription regulation</keyword>
<evidence type="ECO:0000256" key="2">
    <source>
        <dbReference type="ARBA" id="ARBA00023015"/>
    </source>
</evidence>
<evidence type="ECO:0000259" key="6">
    <source>
        <dbReference type="Pfam" id="PF04545"/>
    </source>
</evidence>
<dbReference type="Proteomes" id="UP000248132">
    <property type="component" value="Unassembled WGS sequence"/>
</dbReference>
<dbReference type="InterPro" id="IPR036388">
    <property type="entry name" value="WH-like_DNA-bd_sf"/>
</dbReference>
<dbReference type="PANTHER" id="PTHR34294">
    <property type="entry name" value="TRANSCRIPTIONAL REGULATOR-RELATED"/>
    <property type="match status" value="1"/>
</dbReference>
<proteinExistence type="inferred from homology"/>
<dbReference type="Gene3D" id="3.40.50.1360">
    <property type="match status" value="1"/>
</dbReference>
<dbReference type="Gene3D" id="1.10.10.10">
    <property type="entry name" value="Winged helix-like DNA-binding domain superfamily/Winged helix DNA-binding domain"/>
    <property type="match status" value="1"/>
</dbReference>
<keyword evidence="3 7" id="KW-0238">DNA-binding</keyword>
<accession>A0A318XUF0</accession>
<dbReference type="InterPro" id="IPR036390">
    <property type="entry name" value="WH_DNA-bd_sf"/>
</dbReference>
<dbReference type="InterPro" id="IPR007630">
    <property type="entry name" value="RNA_pol_sigma70_r4"/>
</dbReference>
<dbReference type="InterPro" id="IPR051054">
    <property type="entry name" value="SorC_transcr_regulators"/>
</dbReference>
<feature type="domain" description="RNA polymerase sigma-70 region 4" evidence="6">
    <location>
        <begin position="17"/>
        <end position="50"/>
    </location>
</feature>
<evidence type="ECO:0000256" key="3">
    <source>
        <dbReference type="ARBA" id="ARBA00023125"/>
    </source>
</evidence>
<dbReference type="Pfam" id="PF04198">
    <property type="entry name" value="Sugar-bind"/>
    <property type="match status" value="1"/>
</dbReference>
<dbReference type="SUPFAM" id="SSF46785">
    <property type="entry name" value="Winged helix' DNA-binding domain"/>
    <property type="match status" value="1"/>
</dbReference>
<comment type="similarity">
    <text evidence="1">Belongs to the SorC transcriptional regulatory family.</text>
</comment>
<dbReference type="AlphaFoldDB" id="A0A318XUF0"/>
<reference evidence="7 8" key="1">
    <citation type="submission" date="2018-06" db="EMBL/GenBank/DDBJ databases">
        <title>Genomic Encyclopedia of Type Strains, Phase I: the one thousand microbial genomes (KMG-I) project.</title>
        <authorList>
            <person name="Kyrpides N."/>
        </authorList>
    </citation>
    <scope>NUCLEOTIDE SEQUENCE [LARGE SCALE GENOMIC DNA]</scope>
    <source>
        <strain evidence="7 8">DSM 19573</strain>
    </source>
</reference>
<name>A0A318XUF0_9FIRM</name>
<evidence type="ECO:0000313" key="8">
    <source>
        <dbReference type="Proteomes" id="UP000248132"/>
    </source>
</evidence>
<dbReference type="Pfam" id="PF04545">
    <property type="entry name" value="Sigma70_r4"/>
    <property type="match status" value="1"/>
</dbReference>
<evidence type="ECO:0000259" key="5">
    <source>
        <dbReference type="Pfam" id="PF04198"/>
    </source>
</evidence>
<keyword evidence="4" id="KW-0804">Transcription</keyword>
<dbReference type="GO" id="GO:0006352">
    <property type="term" value="P:DNA-templated transcription initiation"/>
    <property type="evidence" value="ECO:0007669"/>
    <property type="project" value="InterPro"/>
</dbReference>
<dbReference type="GO" id="GO:0003700">
    <property type="term" value="F:DNA-binding transcription factor activity"/>
    <property type="evidence" value="ECO:0007669"/>
    <property type="project" value="InterPro"/>
</dbReference>
<dbReference type="OrthoDB" id="58802at2"/>
<keyword evidence="8" id="KW-1185">Reference proteome</keyword>
<organism evidence="7 8">
    <name type="scientific">Ruminiclostridium sufflavum DSM 19573</name>
    <dbReference type="NCBI Taxonomy" id="1121337"/>
    <lineage>
        <taxon>Bacteria</taxon>
        <taxon>Bacillati</taxon>
        <taxon>Bacillota</taxon>
        <taxon>Clostridia</taxon>
        <taxon>Eubacteriales</taxon>
        <taxon>Oscillospiraceae</taxon>
        <taxon>Ruminiclostridium</taxon>
    </lineage>
</organism>
<protein>
    <submittedName>
        <fullName evidence="7">DNA-binding transcriptional regulator LsrR (DeoR family)</fullName>
    </submittedName>
</protein>
<gene>
    <name evidence="7" type="ORF">LY28_00161</name>
</gene>
<comment type="caution">
    <text evidence="7">The sequence shown here is derived from an EMBL/GenBank/DDBJ whole genome shotgun (WGS) entry which is preliminary data.</text>
</comment>
<dbReference type="EMBL" id="QKMR01000001">
    <property type="protein sequence ID" value="PYG90280.1"/>
    <property type="molecule type" value="Genomic_DNA"/>
</dbReference>